<organism evidence="4 5">
    <name type="scientific">Sphingomonas aliaeris</name>
    <dbReference type="NCBI Taxonomy" id="2759526"/>
    <lineage>
        <taxon>Bacteria</taxon>
        <taxon>Pseudomonadati</taxon>
        <taxon>Pseudomonadota</taxon>
        <taxon>Alphaproteobacteria</taxon>
        <taxon>Sphingomonadales</taxon>
        <taxon>Sphingomonadaceae</taxon>
        <taxon>Sphingomonas</taxon>
    </lineage>
</organism>
<gene>
    <name evidence="4" type="ORF">H5J25_04160</name>
</gene>
<sequence>MIDRHSDRGMALEFVSEVEKMNHCIAMFDLDHFKSINDRFGHISADVVLRTFSDLLRSTLRTSDVVARYGGEEFVAILDGASLEQAELVCERVRASFAEAPCTADDGRTMRVTVSVGIAAVIPGTTADQLLGVANRALYDAK</sequence>
<dbReference type="Gene3D" id="3.30.70.270">
    <property type="match status" value="1"/>
</dbReference>
<dbReference type="SUPFAM" id="SSF55073">
    <property type="entry name" value="Nucleotide cyclase"/>
    <property type="match status" value="1"/>
</dbReference>
<dbReference type="GO" id="GO:0005886">
    <property type="term" value="C:plasma membrane"/>
    <property type="evidence" value="ECO:0007669"/>
    <property type="project" value="TreeGrafter"/>
</dbReference>
<reference evidence="5" key="1">
    <citation type="submission" date="2020-09" db="EMBL/GenBank/DDBJ databases">
        <title>Sphingomonas sp., a new species isolated from pork steak.</title>
        <authorList>
            <person name="Heidler von Heilborn D."/>
        </authorList>
    </citation>
    <scope>NUCLEOTIDE SEQUENCE [LARGE SCALE GENOMIC DNA]</scope>
</reference>
<dbReference type="PANTHER" id="PTHR45138:SF9">
    <property type="entry name" value="DIGUANYLATE CYCLASE DGCM-RELATED"/>
    <property type="match status" value="1"/>
</dbReference>
<dbReference type="PROSITE" id="PS50887">
    <property type="entry name" value="GGDEF"/>
    <property type="match status" value="1"/>
</dbReference>
<dbReference type="GO" id="GO:1902201">
    <property type="term" value="P:negative regulation of bacterial-type flagellum-dependent cell motility"/>
    <property type="evidence" value="ECO:0007669"/>
    <property type="project" value="TreeGrafter"/>
</dbReference>
<dbReference type="Pfam" id="PF00990">
    <property type="entry name" value="GGDEF"/>
    <property type="match status" value="1"/>
</dbReference>
<accession>A0A974S5C8</accession>
<dbReference type="InterPro" id="IPR050469">
    <property type="entry name" value="Diguanylate_Cyclase"/>
</dbReference>
<dbReference type="PANTHER" id="PTHR45138">
    <property type="entry name" value="REGULATORY COMPONENTS OF SENSORY TRANSDUCTION SYSTEM"/>
    <property type="match status" value="1"/>
</dbReference>
<protein>
    <recommendedName>
        <fullName evidence="1">diguanylate cyclase</fullName>
        <ecNumber evidence="1">2.7.7.65</ecNumber>
    </recommendedName>
</protein>
<dbReference type="NCBIfam" id="TIGR00254">
    <property type="entry name" value="GGDEF"/>
    <property type="match status" value="1"/>
</dbReference>
<dbReference type="InterPro" id="IPR043128">
    <property type="entry name" value="Rev_trsase/Diguanyl_cyclase"/>
</dbReference>
<evidence type="ECO:0000313" key="4">
    <source>
        <dbReference type="EMBL" id="QQV77950.1"/>
    </source>
</evidence>
<comment type="catalytic activity">
    <reaction evidence="2">
        <text>2 GTP = 3',3'-c-di-GMP + 2 diphosphate</text>
        <dbReference type="Rhea" id="RHEA:24898"/>
        <dbReference type="ChEBI" id="CHEBI:33019"/>
        <dbReference type="ChEBI" id="CHEBI:37565"/>
        <dbReference type="ChEBI" id="CHEBI:58805"/>
        <dbReference type="EC" id="2.7.7.65"/>
    </reaction>
</comment>
<evidence type="ECO:0000313" key="5">
    <source>
        <dbReference type="Proteomes" id="UP000595894"/>
    </source>
</evidence>
<dbReference type="GO" id="GO:0052621">
    <property type="term" value="F:diguanylate cyclase activity"/>
    <property type="evidence" value="ECO:0007669"/>
    <property type="project" value="UniProtKB-EC"/>
</dbReference>
<dbReference type="EC" id="2.7.7.65" evidence="1"/>
<dbReference type="InterPro" id="IPR029787">
    <property type="entry name" value="Nucleotide_cyclase"/>
</dbReference>
<dbReference type="InterPro" id="IPR000160">
    <property type="entry name" value="GGDEF_dom"/>
</dbReference>
<name>A0A974S5C8_9SPHN</name>
<keyword evidence="5" id="KW-1185">Reference proteome</keyword>
<proteinExistence type="predicted"/>
<feature type="domain" description="GGDEF" evidence="3">
    <location>
        <begin position="21"/>
        <end position="142"/>
    </location>
</feature>
<dbReference type="EMBL" id="CP061035">
    <property type="protein sequence ID" value="QQV77950.1"/>
    <property type="molecule type" value="Genomic_DNA"/>
</dbReference>
<dbReference type="Proteomes" id="UP000595894">
    <property type="component" value="Chromosome"/>
</dbReference>
<evidence type="ECO:0000256" key="1">
    <source>
        <dbReference type="ARBA" id="ARBA00012528"/>
    </source>
</evidence>
<dbReference type="AlphaFoldDB" id="A0A974S5C8"/>
<dbReference type="KEGG" id="sari:H5J25_04160"/>
<evidence type="ECO:0000259" key="3">
    <source>
        <dbReference type="PROSITE" id="PS50887"/>
    </source>
</evidence>
<dbReference type="SMART" id="SM00267">
    <property type="entry name" value="GGDEF"/>
    <property type="match status" value="1"/>
</dbReference>
<evidence type="ECO:0000256" key="2">
    <source>
        <dbReference type="ARBA" id="ARBA00034247"/>
    </source>
</evidence>
<dbReference type="CDD" id="cd01949">
    <property type="entry name" value="GGDEF"/>
    <property type="match status" value="1"/>
</dbReference>
<dbReference type="GO" id="GO:0043709">
    <property type="term" value="P:cell adhesion involved in single-species biofilm formation"/>
    <property type="evidence" value="ECO:0007669"/>
    <property type="project" value="TreeGrafter"/>
</dbReference>